<organism evidence="1 2">
    <name type="scientific">Molossus molossus</name>
    <name type="common">Pallas' mastiff bat</name>
    <name type="synonym">Vespertilio molossus</name>
    <dbReference type="NCBI Taxonomy" id="27622"/>
    <lineage>
        <taxon>Eukaryota</taxon>
        <taxon>Metazoa</taxon>
        <taxon>Chordata</taxon>
        <taxon>Craniata</taxon>
        <taxon>Vertebrata</taxon>
        <taxon>Euteleostomi</taxon>
        <taxon>Mammalia</taxon>
        <taxon>Eutheria</taxon>
        <taxon>Laurasiatheria</taxon>
        <taxon>Chiroptera</taxon>
        <taxon>Yangochiroptera</taxon>
        <taxon>Molossidae</taxon>
        <taxon>Molossus</taxon>
    </lineage>
</organism>
<proteinExistence type="predicted"/>
<evidence type="ECO:0000313" key="2">
    <source>
        <dbReference type="Proteomes" id="UP000550707"/>
    </source>
</evidence>
<dbReference type="Proteomes" id="UP000550707">
    <property type="component" value="Unassembled WGS sequence"/>
</dbReference>
<sequence length="189" mass="21584">MTVQHFQCQTGVRVALCVMPTTCHQVKISPPFSPFLLCLLLSAAAFRNGVRPPATKTHPQLSLHISQMKLRTQKPLSWRGELPGLGAFRRVPNEMLPAVFTGAILSQLSCGRWKIVWRNDWVQTGWDNRILEVGRRLTRWQEIMLHNMIEHTHTHTCAPKHTQYCHHLSVLNIQHLLGTIDSGNLNFQT</sequence>
<reference evidence="1 2" key="1">
    <citation type="journal article" date="2020" name="Nature">
        <title>Six reference-quality genomes reveal evolution of bat adaptations.</title>
        <authorList>
            <person name="Jebb D."/>
            <person name="Huang Z."/>
            <person name="Pippel M."/>
            <person name="Hughes G.M."/>
            <person name="Lavrichenko K."/>
            <person name="Devanna P."/>
            <person name="Winkler S."/>
            <person name="Jermiin L.S."/>
            <person name="Skirmuntt E.C."/>
            <person name="Katzourakis A."/>
            <person name="Burkitt-Gray L."/>
            <person name="Ray D.A."/>
            <person name="Sullivan K.A.M."/>
            <person name="Roscito J.G."/>
            <person name="Kirilenko B.M."/>
            <person name="Davalos L.M."/>
            <person name="Corthals A.P."/>
            <person name="Power M.L."/>
            <person name="Jones G."/>
            <person name="Ransome R.D."/>
            <person name="Dechmann D.K.N."/>
            <person name="Locatelli A.G."/>
            <person name="Puechmaille S.J."/>
            <person name="Fedrigo O."/>
            <person name="Jarvis E.D."/>
            <person name="Hiller M."/>
            <person name="Vernes S.C."/>
            <person name="Myers E.W."/>
            <person name="Teeling E.C."/>
        </authorList>
    </citation>
    <scope>NUCLEOTIDE SEQUENCE [LARGE SCALE GENOMIC DNA]</scope>
    <source>
        <strain evidence="1">MMolMol1</strain>
        <tissue evidence="1">Muscle</tissue>
    </source>
</reference>
<accession>A0A7J8EDW6</accession>
<dbReference type="EMBL" id="JACASF010000014">
    <property type="protein sequence ID" value="KAF6433718.1"/>
    <property type="molecule type" value="Genomic_DNA"/>
</dbReference>
<name>A0A7J8EDW6_MOLMO</name>
<protein>
    <submittedName>
        <fullName evidence="1">Uncharacterized protein</fullName>
    </submittedName>
</protein>
<keyword evidence="2" id="KW-1185">Reference proteome</keyword>
<comment type="caution">
    <text evidence="1">The sequence shown here is derived from an EMBL/GenBank/DDBJ whole genome shotgun (WGS) entry which is preliminary data.</text>
</comment>
<evidence type="ECO:0000313" key="1">
    <source>
        <dbReference type="EMBL" id="KAF6433718.1"/>
    </source>
</evidence>
<dbReference type="AlphaFoldDB" id="A0A7J8EDW6"/>
<dbReference type="InParanoid" id="A0A7J8EDW6"/>
<gene>
    <name evidence="1" type="ORF">HJG59_008805</name>
</gene>